<comment type="catalytic activity">
    <reaction evidence="1">
        <text>[protein]-peptidylproline (omega=180) = [protein]-peptidylproline (omega=0)</text>
        <dbReference type="Rhea" id="RHEA:16237"/>
        <dbReference type="Rhea" id="RHEA-COMP:10747"/>
        <dbReference type="Rhea" id="RHEA-COMP:10748"/>
        <dbReference type="ChEBI" id="CHEBI:83833"/>
        <dbReference type="ChEBI" id="CHEBI:83834"/>
        <dbReference type="EC" id="5.2.1.8"/>
    </reaction>
</comment>
<dbReference type="EMBL" id="JAAMPC010000011">
    <property type="protein sequence ID" value="KAG2281625.1"/>
    <property type="molecule type" value="Genomic_DNA"/>
</dbReference>
<evidence type="ECO:0000313" key="7">
    <source>
        <dbReference type="Proteomes" id="UP000886595"/>
    </source>
</evidence>
<feature type="compositionally biased region" description="Gly residues" evidence="5">
    <location>
        <begin position="7"/>
        <end position="17"/>
    </location>
</feature>
<evidence type="ECO:0000313" key="6">
    <source>
        <dbReference type="EMBL" id="KAG2281625.1"/>
    </source>
</evidence>
<sequence>MGKDAKAGGGKGKGKQSGGSDEASSKGKGKAGKAAADGLGTCTYVKARHVLCEKQGKINKAYKRLQTCRSLKCVFNGWFPRGKMEGPFQDVAFNTPVGVTSAPFKSTYDY</sequence>
<dbReference type="GO" id="GO:0003677">
    <property type="term" value="F:DNA binding"/>
    <property type="evidence" value="ECO:0007669"/>
    <property type="project" value="InterPro"/>
</dbReference>
<proteinExistence type="predicted"/>
<dbReference type="Gene3D" id="3.10.50.40">
    <property type="match status" value="1"/>
</dbReference>
<feature type="region of interest" description="Disordered" evidence="5">
    <location>
        <begin position="1"/>
        <end position="35"/>
    </location>
</feature>
<keyword evidence="7" id="KW-1185">Reference proteome</keyword>
<dbReference type="PANTHER" id="PTHR45995">
    <property type="match status" value="1"/>
</dbReference>
<evidence type="ECO:0000256" key="4">
    <source>
        <dbReference type="ARBA" id="ARBA00023235"/>
    </source>
</evidence>
<name>A0A8X7UJ41_BRACI</name>
<gene>
    <name evidence="6" type="ORF">Bca52824_052845</name>
</gene>
<evidence type="ECO:0000256" key="5">
    <source>
        <dbReference type="SAM" id="MobiDB-lite"/>
    </source>
</evidence>
<dbReference type="AlphaFoldDB" id="A0A8X7UJ41"/>
<accession>A0A8X7UJ41</accession>
<keyword evidence="3" id="KW-0697">Rotamase</keyword>
<evidence type="ECO:0000256" key="2">
    <source>
        <dbReference type="ARBA" id="ARBA00013194"/>
    </source>
</evidence>
<dbReference type="EC" id="5.2.1.8" evidence="2"/>
<organism evidence="6 7">
    <name type="scientific">Brassica carinata</name>
    <name type="common">Ethiopian mustard</name>
    <name type="synonym">Abyssinian cabbage</name>
    <dbReference type="NCBI Taxonomy" id="52824"/>
    <lineage>
        <taxon>Eukaryota</taxon>
        <taxon>Viridiplantae</taxon>
        <taxon>Streptophyta</taxon>
        <taxon>Embryophyta</taxon>
        <taxon>Tracheophyta</taxon>
        <taxon>Spermatophyta</taxon>
        <taxon>Magnoliopsida</taxon>
        <taxon>eudicotyledons</taxon>
        <taxon>Gunneridae</taxon>
        <taxon>Pentapetalae</taxon>
        <taxon>rosids</taxon>
        <taxon>malvids</taxon>
        <taxon>Brassicales</taxon>
        <taxon>Brassicaceae</taxon>
        <taxon>Brassiceae</taxon>
        <taxon>Brassica</taxon>
    </lineage>
</organism>
<evidence type="ECO:0000256" key="1">
    <source>
        <dbReference type="ARBA" id="ARBA00000971"/>
    </source>
</evidence>
<dbReference type="GO" id="GO:0006364">
    <property type="term" value="P:rRNA processing"/>
    <property type="evidence" value="ECO:0007669"/>
    <property type="project" value="InterPro"/>
</dbReference>
<protein>
    <recommendedName>
        <fullName evidence="2">peptidylprolyl isomerase</fullName>
        <ecNumber evidence="2">5.2.1.8</ecNumber>
    </recommendedName>
</protein>
<dbReference type="GO" id="GO:0003755">
    <property type="term" value="F:peptidyl-prolyl cis-trans isomerase activity"/>
    <property type="evidence" value="ECO:0007669"/>
    <property type="project" value="UniProtKB-KW"/>
</dbReference>
<dbReference type="InterPro" id="IPR046357">
    <property type="entry name" value="PPIase_dom_sf"/>
</dbReference>
<dbReference type="InterPro" id="IPR043323">
    <property type="entry name" value="PIN4"/>
</dbReference>
<dbReference type="Proteomes" id="UP000886595">
    <property type="component" value="Unassembled WGS sequence"/>
</dbReference>
<evidence type="ECO:0000256" key="3">
    <source>
        <dbReference type="ARBA" id="ARBA00023110"/>
    </source>
</evidence>
<reference evidence="6 7" key="1">
    <citation type="submission" date="2020-02" db="EMBL/GenBank/DDBJ databases">
        <authorList>
            <person name="Ma Q."/>
            <person name="Huang Y."/>
            <person name="Song X."/>
            <person name="Pei D."/>
        </authorList>
    </citation>
    <scope>NUCLEOTIDE SEQUENCE [LARGE SCALE GENOMIC DNA]</scope>
    <source>
        <strain evidence="6">Sxm20200214</strain>
        <tissue evidence="6">Leaf</tissue>
    </source>
</reference>
<dbReference type="OrthoDB" id="1911748at2759"/>
<keyword evidence="4" id="KW-0413">Isomerase</keyword>
<dbReference type="SUPFAM" id="SSF54534">
    <property type="entry name" value="FKBP-like"/>
    <property type="match status" value="1"/>
</dbReference>
<comment type="caution">
    <text evidence="6">The sequence shown here is derived from an EMBL/GenBank/DDBJ whole genome shotgun (WGS) entry which is preliminary data.</text>
</comment>